<proteinExistence type="predicted"/>
<feature type="repeat" description="TPR" evidence="1">
    <location>
        <begin position="712"/>
        <end position="745"/>
    </location>
</feature>
<reference evidence="4 5" key="1">
    <citation type="submission" date="2019-03" db="EMBL/GenBank/DDBJ databases">
        <title>Genomic Encyclopedia of Type Strains, Phase IV (KMG-IV): sequencing the most valuable type-strain genomes for metagenomic binning, comparative biology and taxonomic classification.</title>
        <authorList>
            <person name="Goeker M."/>
        </authorList>
    </citation>
    <scope>NUCLEOTIDE SEQUENCE [LARGE SCALE GENOMIC DNA]</scope>
    <source>
        <strain evidence="4 5">DSM 101688</strain>
    </source>
</reference>
<dbReference type="SUPFAM" id="SSF55073">
    <property type="entry name" value="Nucleotide cyclase"/>
    <property type="match status" value="1"/>
</dbReference>
<sequence length="775" mass="85713">MTKTSAPKKPSSPARKQPESNGAPRRTPSTSALRLRRTEMLLDISHKMAALDTLDEVLLALVDIVTHETKAERGSLFLNDPSSGELYSRVAQGEDIREIRMLNDTGIAGWVFTSGEGRIVHDPYADPHFNRTIDEQTGFRTRNILCAPITTVRGEVIGVVQALNKQKGRFTKDDMALLEAMTTQACIALQNTQTIERMEKKRVQELEFLDIVADVTGEINLNALLQKVMGEATRMLGAERSTLFLNDDKTQELWSSVGEGLDQVQIRLPNHLGIAGSVYTSGQTVNIPHAYADLRFNPSFDKKTGFFTRSILCVPVVNKAGRVIGVTQCLNKRGGPFTGEDEQRLKAFTAQVSIGLENAKLFSDVQNMKNYNESMLQSMSNGVVTLDEDGRIVTCNAAGVAIFKAEDSAAIISKPADEFFSAPNDWVIEKIHKVDKTQISDITVDGELTFGGEKISVNLTVLPLISTDKNKLGAMIMIEDISAEKRMKSTMSRYMDPGVADQLLGQGENLLGGTATTATVLFSDIRSFTTITEELGAQGTVQLLNEYFTIMVDCISHEGGMLDKFIGDAIMAAFGIPIAHGDDEDRAVRAAIAMIVKLHEWNEVRIARGQRPIDHGIGLNTDTVVSGSIGSPKRMDYTIIGDGVNLAARLESACKQYSANLLISEFTFARLKGTYRIRDIDDVVVKGKTKPVRVYEVLDHHSEDTFPNAMELINHFKEGRTQYHKGNWDKAVKSFEQCLTINPRDGLSQTYIERCRHLKKDAPKDWRGIWVMSSK</sequence>
<dbReference type="GO" id="GO:0006171">
    <property type="term" value="P:cAMP biosynthetic process"/>
    <property type="evidence" value="ECO:0007669"/>
    <property type="project" value="TreeGrafter"/>
</dbReference>
<name>A0A4R3J8T1_9PROT</name>
<feature type="region of interest" description="Disordered" evidence="2">
    <location>
        <begin position="1"/>
        <end position="31"/>
    </location>
</feature>
<dbReference type="NCBIfam" id="TIGR00229">
    <property type="entry name" value="sensory_box"/>
    <property type="match status" value="1"/>
</dbReference>
<dbReference type="Gene3D" id="3.30.70.1230">
    <property type="entry name" value="Nucleotide cyclase"/>
    <property type="match status" value="1"/>
</dbReference>
<dbReference type="OrthoDB" id="9762462at2"/>
<organism evidence="4 5">
    <name type="scientific">Varunaivibrio sulfuroxidans</name>
    <dbReference type="NCBI Taxonomy" id="1773489"/>
    <lineage>
        <taxon>Bacteria</taxon>
        <taxon>Pseudomonadati</taxon>
        <taxon>Pseudomonadota</taxon>
        <taxon>Alphaproteobacteria</taxon>
        <taxon>Rhodospirillales</taxon>
        <taxon>Magnetovibrionaceae</taxon>
        <taxon>Varunaivibrio</taxon>
    </lineage>
</organism>
<dbReference type="AlphaFoldDB" id="A0A4R3J8T1"/>
<dbReference type="InterPro" id="IPR001054">
    <property type="entry name" value="A/G_cyclase"/>
</dbReference>
<dbReference type="InterPro" id="IPR019734">
    <property type="entry name" value="TPR_rpt"/>
</dbReference>
<dbReference type="InterPro" id="IPR050697">
    <property type="entry name" value="Adenylyl/Guanylyl_Cyclase_3/4"/>
</dbReference>
<evidence type="ECO:0000256" key="2">
    <source>
        <dbReference type="SAM" id="MobiDB-lite"/>
    </source>
</evidence>
<dbReference type="SMART" id="SM00044">
    <property type="entry name" value="CYCc"/>
    <property type="match status" value="1"/>
</dbReference>
<evidence type="ECO:0000259" key="3">
    <source>
        <dbReference type="PROSITE" id="PS50125"/>
    </source>
</evidence>
<evidence type="ECO:0000256" key="1">
    <source>
        <dbReference type="PROSITE-ProRule" id="PRU00339"/>
    </source>
</evidence>
<dbReference type="InterPro" id="IPR013767">
    <property type="entry name" value="PAS_fold"/>
</dbReference>
<dbReference type="SMART" id="SM00065">
    <property type="entry name" value="GAF"/>
    <property type="match status" value="2"/>
</dbReference>
<comment type="caution">
    <text evidence="4">The sequence shown here is derived from an EMBL/GenBank/DDBJ whole genome shotgun (WGS) entry which is preliminary data.</text>
</comment>
<dbReference type="Pfam" id="PF01590">
    <property type="entry name" value="GAF"/>
    <property type="match status" value="2"/>
</dbReference>
<dbReference type="RefSeq" id="WP_132939637.1">
    <property type="nucleotide sequence ID" value="NZ_CP119676.1"/>
</dbReference>
<dbReference type="InterPro" id="IPR035965">
    <property type="entry name" value="PAS-like_dom_sf"/>
</dbReference>
<dbReference type="PANTHER" id="PTHR43081">
    <property type="entry name" value="ADENYLATE CYCLASE, TERMINAL-DIFFERENTIATION SPECIFIC-RELATED"/>
    <property type="match status" value="1"/>
</dbReference>
<dbReference type="Gene3D" id="3.30.450.40">
    <property type="match status" value="2"/>
</dbReference>
<dbReference type="Gene3D" id="3.30.450.20">
    <property type="entry name" value="PAS domain"/>
    <property type="match status" value="1"/>
</dbReference>
<dbReference type="InterPro" id="IPR029787">
    <property type="entry name" value="Nucleotide_cyclase"/>
</dbReference>
<dbReference type="GO" id="GO:0006355">
    <property type="term" value="P:regulation of DNA-templated transcription"/>
    <property type="evidence" value="ECO:0007669"/>
    <property type="project" value="InterPro"/>
</dbReference>
<dbReference type="Proteomes" id="UP000295304">
    <property type="component" value="Unassembled WGS sequence"/>
</dbReference>
<feature type="domain" description="Guanylate cyclase" evidence="3">
    <location>
        <begin position="519"/>
        <end position="651"/>
    </location>
</feature>
<keyword evidence="5" id="KW-1185">Reference proteome</keyword>
<dbReference type="PANTHER" id="PTHR43081:SF1">
    <property type="entry name" value="ADENYLATE CYCLASE, TERMINAL-DIFFERENTIATION SPECIFIC"/>
    <property type="match status" value="1"/>
</dbReference>
<dbReference type="InterPro" id="IPR000014">
    <property type="entry name" value="PAS"/>
</dbReference>
<dbReference type="Pfam" id="PF00211">
    <property type="entry name" value="Guanylate_cyc"/>
    <property type="match status" value="1"/>
</dbReference>
<keyword evidence="1" id="KW-0802">TPR repeat</keyword>
<dbReference type="CDD" id="cd00130">
    <property type="entry name" value="PAS"/>
    <property type="match status" value="1"/>
</dbReference>
<gene>
    <name evidence="4" type="ORF">EDD55_108148</name>
</gene>
<evidence type="ECO:0000313" key="5">
    <source>
        <dbReference type="Proteomes" id="UP000295304"/>
    </source>
</evidence>
<dbReference type="SUPFAM" id="SSF55785">
    <property type="entry name" value="PYP-like sensor domain (PAS domain)"/>
    <property type="match status" value="1"/>
</dbReference>
<dbReference type="InterPro" id="IPR029016">
    <property type="entry name" value="GAF-like_dom_sf"/>
</dbReference>
<accession>A0A4R3J8T1</accession>
<dbReference type="CDD" id="cd07302">
    <property type="entry name" value="CHD"/>
    <property type="match status" value="1"/>
</dbReference>
<dbReference type="PROSITE" id="PS50005">
    <property type="entry name" value="TPR"/>
    <property type="match status" value="1"/>
</dbReference>
<dbReference type="PROSITE" id="PS50125">
    <property type="entry name" value="GUANYLATE_CYCLASE_2"/>
    <property type="match status" value="1"/>
</dbReference>
<dbReference type="GO" id="GO:0035556">
    <property type="term" value="P:intracellular signal transduction"/>
    <property type="evidence" value="ECO:0007669"/>
    <property type="project" value="InterPro"/>
</dbReference>
<dbReference type="EMBL" id="SLZW01000008">
    <property type="protein sequence ID" value="TCS61346.1"/>
    <property type="molecule type" value="Genomic_DNA"/>
</dbReference>
<dbReference type="Pfam" id="PF00989">
    <property type="entry name" value="PAS"/>
    <property type="match status" value="1"/>
</dbReference>
<protein>
    <submittedName>
        <fullName evidence="4">Adenylate cyclase</fullName>
    </submittedName>
</protein>
<evidence type="ECO:0000313" key="4">
    <source>
        <dbReference type="EMBL" id="TCS61346.1"/>
    </source>
</evidence>
<dbReference type="InterPro" id="IPR003018">
    <property type="entry name" value="GAF"/>
</dbReference>
<dbReference type="GO" id="GO:0004016">
    <property type="term" value="F:adenylate cyclase activity"/>
    <property type="evidence" value="ECO:0007669"/>
    <property type="project" value="UniProtKB-ARBA"/>
</dbReference>
<dbReference type="SUPFAM" id="SSF55781">
    <property type="entry name" value="GAF domain-like"/>
    <property type="match status" value="2"/>
</dbReference>